<feature type="coiled-coil region" evidence="1">
    <location>
        <begin position="383"/>
        <end position="410"/>
    </location>
</feature>
<evidence type="ECO:0000313" key="4">
    <source>
        <dbReference type="EMBL" id="KPQ31783.1"/>
    </source>
</evidence>
<sequence>MATQVVKPITRSTFAPYAALGKSNASIRERICHLLFRLVQTDNPAKVRSVCKEEIEWLESQSYKPATRASYVAAYRKAIAAYYEEHPPAKSLLATKETTKGTIVQHCALNYLFAAPEDYAQGREQTKAKSAAQRDNLTGFNAALAVDATKRAMQSDDWRELAVALIMATQSRPSDMLSGGDFKAISKYRLAFTSRAKKRGESIQGEIFCLVESTLFIDAFSRLRRTPEVMEMKSWSLKDIDSGKNATLNRAVNRIYGDIIPAPYGEDLLSCKNLRAAGVNIAYWLHGRKNQSIGRFAERQLLHSSPGTAANYEDYYAADATGDRLQKVGILKDAPLKKQPKSEKRSSVSVDAQLREMIADAEQWGEGSHADRLERIMARAMQADKIEAQLARECEKRQRAELEVKRLQSAIAKLQPSDRPSTSSSTNEERFSYGEATPTQSVSTTVDQGERSSITNSEERSQPVVTAISKKERSRPAATDDDTGVDWRAVPNEVLKDDLRKASHKERLRRSVEAVQEYNAGRELSEQYGINTSLLRHLAGVSPKAIRPWMNEHEEELTAYANAQGHIYQQNKGKDDPRSVMKWSEAAYGEYDW</sequence>
<dbReference type="Pfam" id="PF16684">
    <property type="entry name" value="ResT-TelK_cat"/>
    <property type="match status" value="1"/>
</dbReference>
<keyword evidence="1" id="KW-0175">Coiled coil</keyword>
<name>A0A0P7YPA7_9CYAN</name>
<proteinExistence type="predicted"/>
<dbReference type="EMBL" id="LJZR01000083">
    <property type="protein sequence ID" value="KPQ31783.1"/>
    <property type="molecule type" value="Genomic_DNA"/>
</dbReference>
<protein>
    <recommendedName>
        <fullName evidence="3">Telomere resolvase ResT/TelK catalytic domain-containing protein</fullName>
    </recommendedName>
</protein>
<reference evidence="4 5" key="1">
    <citation type="submission" date="2015-09" db="EMBL/GenBank/DDBJ databases">
        <title>Identification and resolution of microdiversity through metagenomic sequencing of parallel consortia.</title>
        <authorList>
            <person name="Nelson W.C."/>
            <person name="Romine M.F."/>
            <person name="Lindemann S.R."/>
        </authorList>
    </citation>
    <scope>NUCLEOTIDE SEQUENCE [LARGE SCALE GENOMIC DNA]</scope>
    <source>
        <strain evidence="4">Ana</strain>
    </source>
</reference>
<dbReference type="InterPro" id="IPR032047">
    <property type="entry name" value="ResT/TelK_cat"/>
</dbReference>
<dbReference type="STRING" id="1666911.HLUCCA11_22990"/>
<organism evidence="4 5">
    <name type="scientific">Phormidesmis priestleyi Ana</name>
    <dbReference type="NCBI Taxonomy" id="1666911"/>
    <lineage>
        <taxon>Bacteria</taxon>
        <taxon>Bacillati</taxon>
        <taxon>Cyanobacteriota</taxon>
        <taxon>Cyanophyceae</taxon>
        <taxon>Leptolyngbyales</taxon>
        <taxon>Leptolyngbyaceae</taxon>
        <taxon>Phormidesmis</taxon>
    </lineage>
</organism>
<comment type="caution">
    <text evidence="4">The sequence shown here is derived from an EMBL/GenBank/DDBJ whole genome shotgun (WGS) entry which is preliminary data.</text>
</comment>
<evidence type="ECO:0000259" key="3">
    <source>
        <dbReference type="Pfam" id="PF16684"/>
    </source>
</evidence>
<feature type="compositionally biased region" description="Polar residues" evidence="2">
    <location>
        <begin position="437"/>
        <end position="456"/>
    </location>
</feature>
<evidence type="ECO:0000313" key="5">
    <source>
        <dbReference type="Proteomes" id="UP000050465"/>
    </source>
</evidence>
<dbReference type="AlphaFoldDB" id="A0A0P7YPA7"/>
<dbReference type="Proteomes" id="UP000050465">
    <property type="component" value="Unassembled WGS sequence"/>
</dbReference>
<dbReference type="Gene3D" id="1.10.443.30">
    <property type="entry name" value="Telomere resolvase"/>
    <property type="match status" value="1"/>
</dbReference>
<gene>
    <name evidence="4" type="ORF">HLUCCA11_22990</name>
</gene>
<dbReference type="InterPro" id="IPR038280">
    <property type="entry name" value="ResT/TelK_cat_sf"/>
</dbReference>
<evidence type="ECO:0000256" key="2">
    <source>
        <dbReference type="SAM" id="MobiDB-lite"/>
    </source>
</evidence>
<accession>A0A0P7YPA7</accession>
<evidence type="ECO:0000256" key="1">
    <source>
        <dbReference type="SAM" id="Coils"/>
    </source>
</evidence>
<feature type="domain" description="Telomere resolvase ResT/TelK catalytic" evidence="3">
    <location>
        <begin position="136"/>
        <end position="315"/>
    </location>
</feature>
<feature type="region of interest" description="Disordered" evidence="2">
    <location>
        <begin position="411"/>
        <end position="486"/>
    </location>
</feature>